<dbReference type="Proteomes" id="UP000606922">
    <property type="component" value="Unassembled WGS sequence"/>
</dbReference>
<proteinExistence type="predicted"/>
<evidence type="ECO:0000313" key="3">
    <source>
        <dbReference type="EMBL" id="GGA91189.1"/>
    </source>
</evidence>
<sequence length="149" mass="15857">MSRRSANLRRDESGSILPLTVFYGFLALVLVLLVVAATSLYLERKRLFALADGAALVGAESFELSSVESTASGTRPRLRSPDVAAAVTGYVSGPAGARFESLQVLRAETVDGRSATVQLAAYWRPPVVSLLVPEGFRIEVTAVARSVFG</sequence>
<evidence type="ECO:0000256" key="1">
    <source>
        <dbReference type="SAM" id="Phobius"/>
    </source>
</evidence>
<dbReference type="RefSeq" id="WP_188508879.1">
    <property type="nucleotide sequence ID" value="NZ_BMGB01000001.1"/>
</dbReference>
<name>A0A916WDN5_9MICO</name>
<keyword evidence="4" id="KW-1185">Reference proteome</keyword>
<feature type="domain" description="Putative Flp pilus-assembly TadG-like N-terminal" evidence="2">
    <location>
        <begin position="14"/>
        <end position="59"/>
    </location>
</feature>
<keyword evidence="1" id="KW-1133">Transmembrane helix</keyword>
<comment type="caution">
    <text evidence="3">The sequence shown here is derived from an EMBL/GenBank/DDBJ whole genome shotgun (WGS) entry which is preliminary data.</text>
</comment>
<reference evidence="3" key="2">
    <citation type="submission" date="2020-09" db="EMBL/GenBank/DDBJ databases">
        <authorList>
            <person name="Sun Q."/>
            <person name="Zhou Y."/>
        </authorList>
    </citation>
    <scope>NUCLEOTIDE SEQUENCE</scope>
    <source>
        <strain evidence="3">CGMCC 1.12813</strain>
    </source>
</reference>
<keyword evidence="1" id="KW-0812">Transmembrane</keyword>
<evidence type="ECO:0000259" key="2">
    <source>
        <dbReference type="Pfam" id="PF13400"/>
    </source>
</evidence>
<keyword evidence="1" id="KW-0472">Membrane</keyword>
<gene>
    <name evidence="3" type="ORF">GCM10010979_02310</name>
</gene>
<protein>
    <recommendedName>
        <fullName evidence="2">Putative Flp pilus-assembly TadG-like N-terminal domain-containing protein</fullName>
    </recommendedName>
</protein>
<dbReference type="InterPro" id="IPR028087">
    <property type="entry name" value="Tad_N"/>
</dbReference>
<dbReference type="EMBL" id="BMGB01000001">
    <property type="protein sequence ID" value="GGA91189.1"/>
    <property type="molecule type" value="Genomic_DNA"/>
</dbReference>
<evidence type="ECO:0000313" key="4">
    <source>
        <dbReference type="Proteomes" id="UP000606922"/>
    </source>
</evidence>
<organism evidence="3 4">
    <name type="scientific">Conyzicola nivalis</name>
    <dbReference type="NCBI Taxonomy" id="1477021"/>
    <lineage>
        <taxon>Bacteria</taxon>
        <taxon>Bacillati</taxon>
        <taxon>Actinomycetota</taxon>
        <taxon>Actinomycetes</taxon>
        <taxon>Micrococcales</taxon>
        <taxon>Microbacteriaceae</taxon>
        <taxon>Conyzicola</taxon>
    </lineage>
</organism>
<feature type="transmembrane region" description="Helical" evidence="1">
    <location>
        <begin position="20"/>
        <end position="42"/>
    </location>
</feature>
<reference evidence="3" key="1">
    <citation type="journal article" date="2014" name="Int. J. Syst. Evol. Microbiol.">
        <title>Complete genome sequence of Corynebacterium casei LMG S-19264T (=DSM 44701T), isolated from a smear-ripened cheese.</title>
        <authorList>
            <consortium name="US DOE Joint Genome Institute (JGI-PGF)"/>
            <person name="Walter F."/>
            <person name="Albersmeier A."/>
            <person name="Kalinowski J."/>
            <person name="Ruckert C."/>
        </authorList>
    </citation>
    <scope>NUCLEOTIDE SEQUENCE</scope>
    <source>
        <strain evidence="3">CGMCC 1.12813</strain>
    </source>
</reference>
<dbReference type="Pfam" id="PF13400">
    <property type="entry name" value="Tad"/>
    <property type="match status" value="1"/>
</dbReference>
<accession>A0A916WDN5</accession>
<dbReference type="AlphaFoldDB" id="A0A916WDN5"/>